<name>A0A849KCU7_9MICO</name>
<dbReference type="Pfam" id="PF01728">
    <property type="entry name" value="FtsJ"/>
    <property type="match status" value="1"/>
</dbReference>
<feature type="region of interest" description="Disordered" evidence="4">
    <location>
        <begin position="42"/>
        <end position="62"/>
    </location>
</feature>
<dbReference type="SUPFAM" id="SSF53335">
    <property type="entry name" value="S-adenosyl-L-methionine-dependent methyltransferases"/>
    <property type="match status" value="1"/>
</dbReference>
<dbReference type="InterPro" id="IPR004538">
    <property type="entry name" value="Hemolysin_A/TlyA"/>
</dbReference>
<dbReference type="EMBL" id="JABFAJ010000003">
    <property type="protein sequence ID" value="NNU26393.1"/>
    <property type="molecule type" value="Genomic_DNA"/>
</dbReference>
<dbReference type="CDD" id="cd02440">
    <property type="entry name" value="AdoMet_MTases"/>
    <property type="match status" value="1"/>
</dbReference>
<dbReference type="Pfam" id="PF01479">
    <property type="entry name" value="S4"/>
    <property type="match status" value="1"/>
</dbReference>
<dbReference type="GO" id="GO:0032259">
    <property type="term" value="P:methylation"/>
    <property type="evidence" value="ECO:0007669"/>
    <property type="project" value="UniProtKB-KW"/>
</dbReference>
<dbReference type="AlphaFoldDB" id="A0A849KCU7"/>
<evidence type="ECO:0000313" key="7">
    <source>
        <dbReference type="Proteomes" id="UP000557204"/>
    </source>
</evidence>
<reference evidence="6 7" key="1">
    <citation type="submission" date="2020-05" db="EMBL/GenBank/DDBJ databases">
        <title>Genome sequence of Isoptericola sp. JC619 isolated from Chilika lagoon, India.</title>
        <authorList>
            <person name="Kumar D."/>
            <person name="Appam K."/>
            <person name="Gandham S."/>
            <person name="Uppada J."/>
            <person name="Sasikala C."/>
            <person name="Venkata Ramana C."/>
        </authorList>
    </citation>
    <scope>NUCLEOTIDE SEQUENCE [LARGE SCALE GENOMIC DNA]</scope>
    <source>
        <strain evidence="6 7">JC619</strain>
    </source>
</reference>
<dbReference type="InterPro" id="IPR002877">
    <property type="entry name" value="RNA_MeTrfase_FtsJ_dom"/>
</dbReference>
<organism evidence="6 7">
    <name type="scientific">Isoptericola sediminis</name>
    <dbReference type="NCBI Taxonomy" id="2733572"/>
    <lineage>
        <taxon>Bacteria</taxon>
        <taxon>Bacillati</taxon>
        <taxon>Actinomycetota</taxon>
        <taxon>Actinomycetes</taxon>
        <taxon>Micrococcales</taxon>
        <taxon>Promicromonosporaceae</taxon>
        <taxon>Isoptericola</taxon>
    </lineage>
</organism>
<dbReference type="PROSITE" id="PS50889">
    <property type="entry name" value="S4"/>
    <property type="match status" value="1"/>
</dbReference>
<dbReference type="PIRSF" id="PIRSF005578">
    <property type="entry name" value="TlyA"/>
    <property type="match status" value="1"/>
</dbReference>
<dbReference type="SUPFAM" id="SSF55174">
    <property type="entry name" value="Alpha-L RNA-binding motif"/>
    <property type="match status" value="1"/>
</dbReference>
<dbReference type="InterPro" id="IPR047048">
    <property type="entry name" value="TlyA"/>
</dbReference>
<dbReference type="PANTHER" id="PTHR32319">
    <property type="entry name" value="BACTERIAL HEMOLYSIN-LIKE PROTEIN"/>
    <property type="match status" value="1"/>
</dbReference>
<dbReference type="CDD" id="cd00165">
    <property type="entry name" value="S4"/>
    <property type="match status" value="1"/>
</dbReference>
<dbReference type="PANTHER" id="PTHR32319:SF0">
    <property type="entry name" value="BACTERIAL HEMOLYSIN-LIKE PROTEIN"/>
    <property type="match status" value="1"/>
</dbReference>
<gene>
    <name evidence="6" type="ORF">HLI28_02380</name>
</gene>
<evidence type="ECO:0000256" key="1">
    <source>
        <dbReference type="ARBA" id="ARBA00022884"/>
    </source>
</evidence>
<comment type="caution">
    <text evidence="6">The sequence shown here is derived from an EMBL/GenBank/DDBJ whole genome shotgun (WGS) entry which is preliminary data.</text>
</comment>
<keyword evidence="7" id="KW-1185">Reference proteome</keyword>
<dbReference type="Gene3D" id="3.10.290.10">
    <property type="entry name" value="RNA-binding S4 domain"/>
    <property type="match status" value="1"/>
</dbReference>
<keyword evidence="6" id="KW-0808">Transferase</keyword>
<keyword evidence="6" id="KW-0489">Methyltransferase</keyword>
<dbReference type="InterPro" id="IPR036986">
    <property type="entry name" value="S4_RNA-bd_sf"/>
</dbReference>
<proteinExistence type="inferred from homology"/>
<feature type="region of interest" description="Disordered" evidence="4">
    <location>
        <begin position="271"/>
        <end position="296"/>
    </location>
</feature>
<evidence type="ECO:0000313" key="6">
    <source>
        <dbReference type="EMBL" id="NNU26393.1"/>
    </source>
</evidence>
<evidence type="ECO:0000259" key="5">
    <source>
        <dbReference type="SMART" id="SM00363"/>
    </source>
</evidence>
<dbReference type="SMART" id="SM00363">
    <property type="entry name" value="S4"/>
    <property type="match status" value="1"/>
</dbReference>
<dbReference type="RefSeq" id="WP_171245878.1">
    <property type="nucleotide sequence ID" value="NZ_JABFAJ010000003.1"/>
</dbReference>
<sequence>MPSRADSELVRRGLARSRRQATAFVAEGRVLVDGTVVTKASAPVGDDDRLTVTPDPDDPGYASRAGGKLAGALDALSREPAGRALTDRLVGARCLDLGASTGGFTDVLLRRRASHVVAMDVGHDQLVDALRSDPRVTVVEGFNVRDLTPDDLPVPPDVVVGDLSFISLRLVLGPVAASVPPGADLLLLVKPQFEVGRDRLGSGGVVRDPSLHAAAVTDVVTSAAGHGLVARAVVPSPVPGPSGNREFFVWLRRSAELATADDSAVRQAADRSAAWEPDGQLPPVIAVARPGTGGER</sequence>
<dbReference type="Proteomes" id="UP000557204">
    <property type="component" value="Unassembled WGS sequence"/>
</dbReference>
<evidence type="ECO:0000256" key="2">
    <source>
        <dbReference type="ARBA" id="ARBA00029460"/>
    </source>
</evidence>
<dbReference type="GO" id="GO:0003723">
    <property type="term" value="F:RNA binding"/>
    <property type="evidence" value="ECO:0007669"/>
    <property type="project" value="UniProtKB-KW"/>
</dbReference>
<evidence type="ECO:0000256" key="4">
    <source>
        <dbReference type="SAM" id="MobiDB-lite"/>
    </source>
</evidence>
<evidence type="ECO:0000256" key="3">
    <source>
        <dbReference type="PROSITE-ProRule" id="PRU00182"/>
    </source>
</evidence>
<dbReference type="GO" id="GO:0008168">
    <property type="term" value="F:methyltransferase activity"/>
    <property type="evidence" value="ECO:0007669"/>
    <property type="project" value="UniProtKB-KW"/>
</dbReference>
<protein>
    <submittedName>
        <fullName evidence="6">TlyA family RNA methyltransferase</fullName>
    </submittedName>
</protein>
<feature type="domain" description="RNA-binding S4" evidence="5">
    <location>
        <begin position="3"/>
        <end position="70"/>
    </location>
</feature>
<comment type="similarity">
    <text evidence="2">Belongs to the TlyA family.</text>
</comment>
<dbReference type="InterPro" id="IPR002942">
    <property type="entry name" value="S4_RNA-bd"/>
</dbReference>
<dbReference type="InterPro" id="IPR029063">
    <property type="entry name" value="SAM-dependent_MTases_sf"/>
</dbReference>
<accession>A0A849KCU7</accession>
<keyword evidence="1 3" id="KW-0694">RNA-binding</keyword>
<dbReference type="Gene3D" id="3.40.50.150">
    <property type="entry name" value="Vaccinia Virus protein VP39"/>
    <property type="match status" value="1"/>
</dbReference>